<dbReference type="Proteomes" id="UP000050867">
    <property type="component" value="Unassembled WGS sequence"/>
</dbReference>
<dbReference type="AlphaFoldDB" id="A0A0T6LZN7"/>
<comment type="caution">
    <text evidence="2">The sequence shown here is derived from an EMBL/GenBank/DDBJ whole genome shotgun (WGS) entry which is preliminary data.</text>
</comment>
<evidence type="ECO:0000256" key="1">
    <source>
        <dbReference type="SAM" id="Coils"/>
    </source>
</evidence>
<sequence length="222" mass="24786">MVSELPPCQCRIVSAETIRIGHDDRGEHCSGPLRRGWELLKGRRRLRATISQLEQDLEDARRAAQRARAEVDALRQDLAEARALIGTLRSSDDEEDDYERLLRSAAGVAVAEIVCHRDTWAFLVERTATNEHFRLPADIDERPDGTVTVRISGRSLTAAVEALREARRAAPSPAPTRHLAAQVFDRIRDALEEVGPDNDDRLIGGAREDRSAARIVIDDRLT</sequence>
<evidence type="ECO:0000313" key="3">
    <source>
        <dbReference type="Proteomes" id="UP000050867"/>
    </source>
</evidence>
<dbReference type="eggNOG" id="ENOG5030HU0">
    <property type="taxonomic scope" value="Bacteria"/>
</dbReference>
<protein>
    <submittedName>
        <fullName evidence="2">Uncharacterized protein</fullName>
    </submittedName>
</protein>
<dbReference type="EMBL" id="LLZU01000001">
    <property type="protein sequence ID" value="KRV51212.1"/>
    <property type="molecule type" value="Genomic_DNA"/>
</dbReference>
<proteinExistence type="predicted"/>
<gene>
    <name evidence="2" type="ORF">AQ490_00050</name>
</gene>
<reference evidence="2 3" key="1">
    <citation type="submission" date="2015-10" db="EMBL/GenBank/DDBJ databases">
        <title>Draft genome sequence of pyrrolomycin-producing Streptomyces vitaminophilus.</title>
        <authorList>
            <person name="Graham D.E."/>
            <person name="Mahan K.M."/>
            <person name="Klingeman D.M."/>
            <person name="Hettich R.L."/>
            <person name="Parry R.J."/>
        </authorList>
    </citation>
    <scope>NUCLEOTIDE SEQUENCE [LARGE SCALE GENOMIC DNA]</scope>
    <source>
        <strain evidence="2 3">ATCC 31673</strain>
    </source>
</reference>
<evidence type="ECO:0000313" key="2">
    <source>
        <dbReference type="EMBL" id="KRV51212.1"/>
    </source>
</evidence>
<organism evidence="2 3">
    <name type="scientific">Wenjunlia vitaminophila</name>
    <name type="common">Streptomyces vitaminophilus</name>
    <dbReference type="NCBI Taxonomy" id="76728"/>
    <lineage>
        <taxon>Bacteria</taxon>
        <taxon>Bacillati</taxon>
        <taxon>Actinomycetota</taxon>
        <taxon>Actinomycetes</taxon>
        <taxon>Kitasatosporales</taxon>
        <taxon>Streptomycetaceae</taxon>
        <taxon>Wenjunlia</taxon>
    </lineage>
</organism>
<keyword evidence="1" id="KW-0175">Coiled coil</keyword>
<dbReference type="Gene3D" id="1.20.5.1700">
    <property type="match status" value="1"/>
</dbReference>
<dbReference type="STRING" id="76728.AQ490_00050"/>
<name>A0A0T6LZN7_WENVI</name>
<accession>A0A0T6LZN7</accession>
<keyword evidence="3" id="KW-1185">Reference proteome</keyword>
<feature type="coiled-coil region" evidence="1">
    <location>
        <begin position="43"/>
        <end position="84"/>
    </location>
</feature>